<dbReference type="InterPro" id="IPR013094">
    <property type="entry name" value="AB_hydrolase_3"/>
</dbReference>
<dbReference type="PANTHER" id="PTHR48081">
    <property type="entry name" value="AB HYDROLASE SUPERFAMILY PROTEIN C4A8.06C"/>
    <property type="match status" value="1"/>
</dbReference>
<evidence type="ECO:0000259" key="2">
    <source>
        <dbReference type="Pfam" id="PF07859"/>
    </source>
</evidence>
<reference evidence="3" key="1">
    <citation type="submission" date="2018-05" db="EMBL/GenBank/DDBJ databases">
        <authorList>
            <person name="Lanie J.A."/>
            <person name="Ng W.-L."/>
            <person name="Kazmierczak K.M."/>
            <person name="Andrzejewski T.M."/>
            <person name="Davidsen T.M."/>
            <person name="Wayne K.J."/>
            <person name="Tettelin H."/>
            <person name="Glass J.I."/>
            <person name="Rusch D."/>
            <person name="Podicherti R."/>
            <person name="Tsui H.-C.T."/>
            <person name="Winkler M.E."/>
        </authorList>
    </citation>
    <scope>NUCLEOTIDE SEQUENCE</scope>
</reference>
<dbReference type="GO" id="GO:0016787">
    <property type="term" value="F:hydrolase activity"/>
    <property type="evidence" value="ECO:0007669"/>
    <property type="project" value="UniProtKB-KW"/>
</dbReference>
<keyword evidence="1" id="KW-0378">Hydrolase</keyword>
<dbReference type="InterPro" id="IPR029058">
    <property type="entry name" value="AB_hydrolase_fold"/>
</dbReference>
<accession>A0A381TWD0</accession>
<name>A0A381TWD0_9ZZZZ</name>
<evidence type="ECO:0000256" key="1">
    <source>
        <dbReference type="ARBA" id="ARBA00022801"/>
    </source>
</evidence>
<proteinExistence type="predicted"/>
<dbReference type="EMBL" id="UINC01005286">
    <property type="protein sequence ID" value="SVA20336.1"/>
    <property type="molecule type" value="Genomic_DNA"/>
</dbReference>
<dbReference type="PANTHER" id="PTHR48081:SF8">
    <property type="entry name" value="ALPHA_BETA HYDROLASE FOLD-3 DOMAIN-CONTAINING PROTEIN-RELATED"/>
    <property type="match status" value="1"/>
</dbReference>
<evidence type="ECO:0000313" key="3">
    <source>
        <dbReference type="EMBL" id="SVA20336.1"/>
    </source>
</evidence>
<dbReference type="InterPro" id="IPR050300">
    <property type="entry name" value="GDXG_lipolytic_enzyme"/>
</dbReference>
<dbReference type="SUPFAM" id="SSF53474">
    <property type="entry name" value="alpha/beta-Hydrolases"/>
    <property type="match status" value="1"/>
</dbReference>
<dbReference type="Gene3D" id="3.40.50.1820">
    <property type="entry name" value="alpha/beta hydrolase"/>
    <property type="match status" value="1"/>
</dbReference>
<organism evidence="3">
    <name type="scientific">marine metagenome</name>
    <dbReference type="NCBI Taxonomy" id="408172"/>
    <lineage>
        <taxon>unclassified sequences</taxon>
        <taxon>metagenomes</taxon>
        <taxon>ecological metagenomes</taxon>
    </lineage>
</organism>
<dbReference type="Pfam" id="PF07859">
    <property type="entry name" value="Abhydrolase_3"/>
    <property type="match status" value="1"/>
</dbReference>
<sequence>MMQEENIFYTVDMQREVRDFVLNLEKELAEYQPIYQRDPVEVRREREEGTGRNPKPVISDKAIEREIQSDQGSVAVRAFIPQDQIDGVYLHIHGGGWVMGRAHHRDPELEEIMTECNAAVISVDYRLAPEHPYPAAQDDCEIAALWAVSNAMDEFGTDKVVIGGESAGGHLSASTMIRMRDKHGYSGFSGANLVYGVYDLSGSPSVRLWGDRNLVLSTPIMNWFFDQYLGEEDRKDPDVSPLYAPLHELSPALFTVGTTDPLLDDTLFMHSRWFASGNPSILNVYPGATHAFEIQPTQLAEKVRRRMRTFISESFQS</sequence>
<feature type="domain" description="Alpha/beta hydrolase fold-3" evidence="2">
    <location>
        <begin position="90"/>
        <end position="292"/>
    </location>
</feature>
<gene>
    <name evidence="3" type="ORF">METZ01_LOCUS73190</name>
</gene>
<protein>
    <recommendedName>
        <fullName evidence="2">Alpha/beta hydrolase fold-3 domain-containing protein</fullName>
    </recommendedName>
</protein>
<dbReference type="AlphaFoldDB" id="A0A381TWD0"/>